<dbReference type="GO" id="GO:0050661">
    <property type="term" value="F:NADP binding"/>
    <property type="evidence" value="ECO:0007669"/>
    <property type="project" value="InterPro"/>
</dbReference>
<dbReference type="InterPro" id="IPR006115">
    <property type="entry name" value="6PGDH_NADP-bd"/>
</dbReference>
<dbReference type="Pfam" id="PF03446">
    <property type="entry name" value="NAD_binding_2"/>
    <property type="match status" value="1"/>
</dbReference>
<dbReference type="RefSeq" id="WP_203998868.1">
    <property type="nucleotide sequence ID" value="NZ_BOPG01000034.1"/>
</dbReference>
<name>A0A8J3Z8I5_9ACTN</name>
<comment type="caution">
    <text evidence="2">The sequence shown here is derived from an EMBL/GenBank/DDBJ whole genome shotgun (WGS) entry which is preliminary data.</text>
</comment>
<dbReference type="InterPro" id="IPR051265">
    <property type="entry name" value="HIBADH-related_NP60_sf"/>
</dbReference>
<protein>
    <recommendedName>
        <fullName evidence="1">6-phosphogluconate dehydrogenase NADP-binding domain-containing protein</fullName>
    </recommendedName>
</protein>
<dbReference type="SUPFAM" id="SSF51735">
    <property type="entry name" value="NAD(P)-binding Rossmann-fold domains"/>
    <property type="match status" value="1"/>
</dbReference>
<gene>
    <name evidence="2" type="ORF">Vau01_058390</name>
</gene>
<evidence type="ECO:0000259" key="1">
    <source>
        <dbReference type="Pfam" id="PF03446"/>
    </source>
</evidence>
<dbReference type="Gene3D" id="3.40.50.720">
    <property type="entry name" value="NAD(P)-binding Rossmann-like Domain"/>
    <property type="match status" value="1"/>
</dbReference>
<proteinExistence type="predicted"/>
<dbReference type="PANTHER" id="PTHR43580">
    <property type="entry name" value="OXIDOREDUCTASE GLYR1-RELATED"/>
    <property type="match status" value="1"/>
</dbReference>
<evidence type="ECO:0000313" key="3">
    <source>
        <dbReference type="Proteomes" id="UP000612585"/>
    </source>
</evidence>
<evidence type="ECO:0000313" key="2">
    <source>
        <dbReference type="EMBL" id="GIJ58323.1"/>
    </source>
</evidence>
<accession>A0A8J3Z8I5</accession>
<feature type="domain" description="6-phosphogluconate dehydrogenase NADP-binding" evidence="1">
    <location>
        <begin position="4"/>
        <end position="65"/>
    </location>
</feature>
<organism evidence="2 3">
    <name type="scientific">Virgisporangium aurantiacum</name>
    <dbReference type="NCBI Taxonomy" id="175570"/>
    <lineage>
        <taxon>Bacteria</taxon>
        <taxon>Bacillati</taxon>
        <taxon>Actinomycetota</taxon>
        <taxon>Actinomycetes</taxon>
        <taxon>Micromonosporales</taxon>
        <taxon>Micromonosporaceae</taxon>
        <taxon>Virgisporangium</taxon>
    </lineage>
</organism>
<dbReference type="InterPro" id="IPR036291">
    <property type="entry name" value="NAD(P)-bd_dom_sf"/>
</dbReference>
<dbReference type="PANTHER" id="PTHR43580:SF2">
    <property type="entry name" value="CYTOKINE-LIKE NUCLEAR FACTOR N-PAC"/>
    <property type="match status" value="1"/>
</dbReference>
<sequence length="66" mass="6517">MNTTVIGLGPMGRAMSAVLLRAGHAVTVWNRTGGRAAELVAAGAVLADTPGDAVAAGDLTILSLTD</sequence>
<dbReference type="EMBL" id="BOPG01000034">
    <property type="protein sequence ID" value="GIJ58323.1"/>
    <property type="molecule type" value="Genomic_DNA"/>
</dbReference>
<reference evidence="2" key="1">
    <citation type="submission" date="2021-01" db="EMBL/GenBank/DDBJ databases">
        <title>Whole genome shotgun sequence of Virgisporangium aurantiacum NBRC 16421.</title>
        <authorList>
            <person name="Komaki H."/>
            <person name="Tamura T."/>
        </authorList>
    </citation>
    <scope>NUCLEOTIDE SEQUENCE</scope>
    <source>
        <strain evidence="2">NBRC 16421</strain>
    </source>
</reference>
<dbReference type="AlphaFoldDB" id="A0A8J3Z8I5"/>
<dbReference type="Proteomes" id="UP000612585">
    <property type="component" value="Unassembled WGS sequence"/>
</dbReference>
<keyword evidence="3" id="KW-1185">Reference proteome</keyword>